<evidence type="ECO:0000256" key="1">
    <source>
        <dbReference type="SAM" id="MobiDB-lite"/>
    </source>
</evidence>
<dbReference type="InterPro" id="IPR002589">
    <property type="entry name" value="Macro_dom"/>
</dbReference>
<dbReference type="Gene3D" id="3.40.220.10">
    <property type="entry name" value="Leucine Aminopeptidase, subunit E, domain 1"/>
    <property type="match status" value="1"/>
</dbReference>
<feature type="compositionally biased region" description="Basic and acidic residues" evidence="1">
    <location>
        <begin position="152"/>
        <end position="162"/>
    </location>
</feature>
<evidence type="ECO:0000259" key="2">
    <source>
        <dbReference type="PROSITE" id="PS51154"/>
    </source>
</evidence>
<accession>A0A7S2S3H2</accession>
<dbReference type="AlphaFoldDB" id="A0A7S2S3H2"/>
<dbReference type="SUPFAM" id="SSF52949">
    <property type="entry name" value="Macro domain-like"/>
    <property type="match status" value="1"/>
</dbReference>
<proteinExistence type="predicted"/>
<reference evidence="3" key="1">
    <citation type="submission" date="2021-01" db="EMBL/GenBank/DDBJ databases">
        <authorList>
            <person name="Corre E."/>
            <person name="Pelletier E."/>
            <person name="Niang G."/>
            <person name="Scheremetjew M."/>
            <person name="Finn R."/>
            <person name="Kale V."/>
            <person name="Holt S."/>
            <person name="Cochrane G."/>
            <person name="Meng A."/>
            <person name="Brown T."/>
            <person name="Cohen L."/>
        </authorList>
    </citation>
    <scope>NUCLEOTIDE SEQUENCE</scope>
    <source>
        <strain evidence="3">CCMP1243</strain>
    </source>
</reference>
<feature type="region of interest" description="Disordered" evidence="1">
    <location>
        <begin position="136"/>
        <end position="169"/>
    </location>
</feature>
<evidence type="ECO:0000313" key="3">
    <source>
        <dbReference type="EMBL" id="CAD9688389.1"/>
    </source>
</evidence>
<protein>
    <recommendedName>
        <fullName evidence="2">Macro domain-containing protein</fullName>
    </recommendedName>
</protein>
<feature type="domain" description="Macro" evidence="2">
    <location>
        <begin position="1"/>
        <end position="131"/>
    </location>
</feature>
<dbReference type="Pfam" id="PF01661">
    <property type="entry name" value="Macro"/>
    <property type="match status" value="1"/>
</dbReference>
<gene>
    <name evidence="3" type="ORF">RMAR1173_LOCUS10745</name>
</gene>
<name>A0A7S2S3H2_9STRA</name>
<sequence>MVRCHVGSTVHTPATGSLVHSYTHLLHTVPPFRASPSWEQDLTACYTTSLAKAMSLSLSVLAFPLLGAGARGASAQDAARVAVQAVSAFATQSAHHRPTGLLSKRRGLCVRFGFLDLGDCAVFLDEVEKNLLSCSSGVGGSRSRGHQNQTPTERESEQRQHPDPQGVWRRVEVEEIRDSDEDGSSGGSCAAIAH</sequence>
<dbReference type="EMBL" id="HBHJ01016148">
    <property type="protein sequence ID" value="CAD9688389.1"/>
    <property type="molecule type" value="Transcribed_RNA"/>
</dbReference>
<dbReference type="InterPro" id="IPR043472">
    <property type="entry name" value="Macro_dom-like"/>
</dbReference>
<organism evidence="3">
    <name type="scientific">Rhizochromulina marina</name>
    <dbReference type="NCBI Taxonomy" id="1034831"/>
    <lineage>
        <taxon>Eukaryota</taxon>
        <taxon>Sar</taxon>
        <taxon>Stramenopiles</taxon>
        <taxon>Ochrophyta</taxon>
        <taxon>Dictyochophyceae</taxon>
        <taxon>Rhizochromulinales</taxon>
        <taxon>Rhizochromulina</taxon>
    </lineage>
</organism>
<dbReference type="PROSITE" id="PS51154">
    <property type="entry name" value="MACRO"/>
    <property type="match status" value="1"/>
</dbReference>